<dbReference type="Gene3D" id="3.40.50.300">
    <property type="entry name" value="P-loop containing nucleotide triphosphate hydrolases"/>
    <property type="match status" value="2"/>
</dbReference>
<dbReference type="Proteomes" id="UP000564629">
    <property type="component" value="Unassembled WGS sequence"/>
</dbReference>
<feature type="transmembrane region" description="Helical" evidence="2">
    <location>
        <begin position="103"/>
        <end position="121"/>
    </location>
</feature>
<dbReference type="InterPro" id="IPR027417">
    <property type="entry name" value="P-loop_NTPase"/>
</dbReference>
<feature type="region of interest" description="Disordered" evidence="1">
    <location>
        <begin position="1966"/>
        <end position="1987"/>
    </location>
</feature>
<evidence type="ECO:0000313" key="5">
    <source>
        <dbReference type="EMBL" id="MBB5474671.1"/>
    </source>
</evidence>
<feature type="region of interest" description="Disordered" evidence="1">
    <location>
        <begin position="1752"/>
        <end position="1773"/>
    </location>
</feature>
<keyword evidence="6" id="KW-1185">Reference proteome</keyword>
<keyword evidence="2" id="KW-1133">Transmembrane helix</keyword>
<dbReference type="Gene3D" id="3.10.28.10">
    <property type="entry name" value="Homing endonucleases"/>
    <property type="match status" value="1"/>
</dbReference>
<dbReference type="OrthoDB" id="5083868at2"/>
<dbReference type="GO" id="GO:0004519">
    <property type="term" value="F:endonuclease activity"/>
    <property type="evidence" value="ECO:0007669"/>
    <property type="project" value="InterPro"/>
</dbReference>
<feature type="transmembrane region" description="Helical" evidence="2">
    <location>
        <begin position="211"/>
        <end position="233"/>
    </location>
</feature>
<dbReference type="Proteomes" id="UP000321723">
    <property type="component" value="Unassembled WGS sequence"/>
</dbReference>
<dbReference type="EMBL" id="BJVQ01000029">
    <property type="protein sequence ID" value="GEL47088.1"/>
    <property type="molecule type" value="Genomic_DNA"/>
</dbReference>
<feature type="compositionally biased region" description="Low complexity" evidence="1">
    <location>
        <begin position="1966"/>
        <end position="1983"/>
    </location>
</feature>
<accession>A0A511FGV6</accession>
<gene>
    <name evidence="4" type="ORF">CHO01_22040</name>
    <name evidence="5" type="ORF">HNR08_003407</name>
</gene>
<reference evidence="4 6" key="1">
    <citation type="submission" date="2019-07" db="EMBL/GenBank/DDBJ databases">
        <title>Whole genome shotgun sequence of Cellulomonas hominis NBRC 16055.</title>
        <authorList>
            <person name="Hosoyama A."/>
            <person name="Uohara A."/>
            <person name="Ohji S."/>
            <person name="Ichikawa N."/>
        </authorList>
    </citation>
    <scope>NUCLEOTIDE SEQUENCE [LARGE SCALE GENOMIC DNA]</scope>
    <source>
        <strain evidence="4 6">NBRC 16055</strain>
    </source>
</reference>
<dbReference type="EMBL" id="JACHDN010000001">
    <property type="protein sequence ID" value="MBB5474671.1"/>
    <property type="molecule type" value="Genomic_DNA"/>
</dbReference>
<evidence type="ECO:0000313" key="7">
    <source>
        <dbReference type="Proteomes" id="UP000564629"/>
    </source>
</evidence>
<dbReference type="RefSeq" id="WP_146837885.1">
    <property type="nucleotide sequence ID" value="NZ_BJVQ01000029.1"/>
</dbReference>
<evidence type="ECO:0000313" key="6">
    <source>
        <dbReference type="Proteomes" id="UP000321723"/>
    </source>
</evidence>
<dbReference type="InterPro" id="IPR004042">
    <property type="entry name" value="Intein_endonuc_central"/>
</dbReference>
<proteinExistence type="predicted"/>
<evidence type="ECO:0000259" key="3">
    <source>
        <dbReference type="PROSITE" id="PS50819"/>
    </source>
</evidence>
<feature type="domain" description="DOD-type homing endonuclease" evidence="3">
    <location>
        <begin position="1161"/>
        <end position="1291"/>
    </location>
</feature>
<organism evidence="4 6">
    <name type="scientific">Cellulomonas hominis</name>
    <dbReference type="NCBI Taxonomy" id="156981"/>
    <lineage>
        <taxon>Bacteria</taxon>
        <taxon>Bacillati</taxon>
        <taxon>Actinomycetota</taxon>
        <taxon>Actinomycetes</taxon>
        <taxon>Micrococcales</taxon>
        <taxon>Cellulomonadaceae</taxon>
        <taxon>Cellulomonas</taxon>
    </lineage>
</organism>
<comment type="caution">
    <text evidence="4">The sequence shown here is derived from an EMBL/GenBank/DDBJ whole genome shotgun (WGS) entry which is preliminary data.</text>
</comment>
<dbReference type="InterPro" id="IPR027434">
    <property type="entry name" value="Homing_endonucl"/>
</dbReference>
<dbReference type="InterPro" id="IPR050206">
    <property type="entry name" value="FtsK/SpoIIIE/SftA"/>
</dbReference>
<dbReference type="SUPFAM" id="SSF55608">
    <property type="entry name" value="Homing endonucleases"/>
    <property type="match status" value="1"/>
</dbReference>
<keyword evidence="2" id="KW-0472">Membrane</keyword>
<feature type="transmembrane region" description="Helical" evidence="2">
    <location>
        <begin position="127"/>
        <end position="146"/>
    </location>
</feature>
<sequence length="2005" mass="213689">MVSRTAAAQPDLSRLILWAGRVLAVVALALGLPGGVLLVASMFAAAFCCPAVVFTGKKDRAGRPTPAHQGESDAVRWHRRMKDMRWRVLTPNADWLPGKDVRVSWVVGLLCGLVLACMGTPRLPVEWTWAPAANGALVAIAIWQYTGSARRFASDYDPHPGVAVSALARVKELEGKARVAVAAAAGSMLVAGLASWVVLSLDLVPLGVFGPLSPLVAAPVLAVLAGLGTLTAFARTLVLSEWAELVATRLAWDVRWPNVGVKDDPPFLVSHRRLGPITVDTFDAPASAGAMAFTQQSVQGKITVALGANVRAWTKAEPNVDGQGQPVLGSVHPLRFSVVHVPSDQMVNVTDVDLDPEAARTIIEAAMGPACDLGTVSRYQLLQIEQVAATGDPEAQGRDGLSPWRVWRSIWQNPDGLGGSHLRSHVRDNFAAQLSAGTDPVQVLVDHRAANGMGVVYIGYMTAEETVYDPATGLSADALRQIETEDVWRARWRDVLKQGTNPPTPALERTAEAALSGPRGGPGPVVHCQPFVTLQGVEPESFFGLEDRIKATLAGAPFVAVTGFPGNGERPGARHSQAFCVYWSEQSVPDGPHSLAPSVSSEAPRWVLTGRINEAFKAARLARPEVSRASCMTKATSRGHIWRIDLRLYGGVTLADVRGAQERIRTALGSSWLRVSEAADGCTLYAGALPARVQLARDSDRSKLVALDWEQAWLSAKVSGENASLPRLSGVDHLPANEKVQVLDFDLPSGLAYSDIKAGVEKLKTATGNAFIEVQHGVNGAASVRLLVCEVNPLPEKATHQFDVYDANVGRLPMGTGVDGEPVIVDVKKSPHLLVIGASGGGKDQPLDARIPVPVSERFPSGWARNGDLVEGDLVFAADGTTTRVVGFSDVMIRDTYRLHLSDGQVVECGPEHLWKVATADARTAHSQHRRNSHDASVAEATSRAQVLRALAAEVKVGTSAPLSAIARMAGYQELSLYGMDLPIQNLADVVALPSGKKASVYDMSMVADHLVRMSRRRGAGNTFAGHAITPDLTASLRERGWLSARSMADHLVSGPSTRSERDLAKKILQRVQPDRRDGTTTFATKVYPVDEVLVLLAERLEARAAGRKQDLETLVTAQEMYANQRHRSGSTSAREAANYAIRLAAPLDLPLADLPVDPYVLGAWLGDGVSRGAQLVSGTSPSCTDSNGVTDQDHLRVQIGEHYPEVHNITSSQDVLAVPGLYRGLRLAGLLSNKHIPAAYLRASAGQRLALLQGLMDTDGTVAPDGGCELTLCSAPLFADALELIRCLGIRASHSADPAAVTEDDPEAPGAKRRRVVGTRYRIRFTTDQVVFRLPRKAARLPRPGSLRQTQGWTYVEKVTIGAPALMRCIKVAHAEHLYLTDGFIPTHNSVTLQDLIYGAIVSGWELYVADPSKGAADFKFADPYAKAIAVEVLTAGAMMRTIYAEVVRRKNLNAQYGVGNYRDLPEEVRPRHLMVVIDEFTSLLGADPVPPASDDAEMDTEREAILASNRARTEIGVFTGKIGREARSAGVTVVLATQKLSAKVLDSIPGGNDVKTNMARILLGKATMGERMSALRAPMDAPEVGVVVPPGRGVFEPAEGAAVIFQSWYDPREQSVLSEQLAARVQPLPPSERLDLGTLTAAASAKRSSAGTRQPGSRVRTITAEEVEVSDMELTWDDLAELEDLGLRRLRGDGASEAADPERDLVPPVFGDVLDEVAGLGDVGARIDPSWPPDVQDVMRMLIGEEPYGAEGAAPAPAPARAEPVGGGREPEPPAVPTAIIALPERQELTGPAHVSPAPPADVLLLDIDGTLTRHGGTPEVTVPGGSMRVDPAVADAVRAMGVQLVWATDRGASERSGLAAAARLRVDDGLDPGDDAGLLGWWKLDALAVWLRRNPHVRRLAWADDELGTEDAIGVPYRDTAADVLAHAGVEHLLVCPASGLTPADLATVADFFGVARPADPSAESGPALAPAPPAAVAEPPNAPLTPRVSRYLPSAYAGEEF</sequence>
<evidence type="ECO:0000256" key="1">
    <source>
        <dbReference type="SAM" id="MobiDB-lite"/>
    </source>
</evidence>
<dbReference type="PANTHER" id="PTHR22683:SF1">
    <property type="entry name" value="TYPE VII SECRETION SYSTEM PROTEIN ESSC"/>
    <property type="match status" value="1"/>
</dbReference>
<feature type="transmembrane region" description="Helical" evidence="2">
    <location>
        <begin position="179"/>
        <end position="199"/>
    </location>
</feature>
<feature type="compositionally biased region" description="Low complexity" evidence="1">
    <location>
        <begin position="1752"/>
        <end position="1766"/>
    </location>
</feature>
<evidence type="ECO:0000313" key="4">
    <source>
        <dbReference type="EMBL" id="GEL47088.1"/>
    </source>
</evidence>
<keyword evidence="2" id="KW-0812">Transmembrane</keyword>
<dbReference type="PANTHER" id="PTHR22683">
    <property type="entry name" value="SPORULATION PROTEIN RELATED"/>
    <property type="match status" value="1"/>
</dbReference>
<dbReference type="PROSITE" id="PS50819">
    <property type="entry name" value="INTEIN_ENDONUCLEASE"/>
    <property type="match status" value="1"/>
</dbReference>
<protein>
    <recommendedName>
        <fullName evidence="3">DOD-type homing endonuclease domain-containing protein</fullName>
    </recommendedName>
</protein>
<name>A0A511FGV6_9CELL</name>
<reference evidence="5 7" key="2">
    <citation type="submission" date="2020-08" db="EMBL/GenBank/DDBJ databases">
        <title>Sequencing the genomes of 1000 actinobacteria strains.</title>
        <authorList>
            <person name="Klenk H.-P."/>
        </authorList>
    </citation>
    <scope>NUCLEOTIDE SEQUENCE [LARGE SCALE GENOMIC DNA]</scope>
    <source>
        <strain evidence="5 7">DSM 9581</strain>
    </source>
</reference>
<evidence type="ECO:0000256" key="2">
    <source>
        <dbReference type="SAM" id="Phobius"/>
    </source>
</evidence>